<dbReference type="SUPFAM" id="SSF48310">
    <property type="entry name" value="Aldehyde ferredoxin oxidoreductase, C-terminal domains"/>
    <property type="match status" value="1"/>
</dbReference>
<comment type="similarity">
    <text evidence="2">Belongs to the AOR/FOR family.</text>
</comment>
<dbReference type="KEGG" id="slp:Slip_1587"/>
<dbReference type="GO" id="GO:0046872">
    <property type="term" value="F:metal ion binding"/>
    <property type="evidence" value="ECO:0007669"/>
    <property type="project" value="UniProtKB-KW"/>
</dbReference>
<feature type="domain" description="Aldehyde ferredoxin oxidoreductase N-terminal" evidence="9">
    <location>
        <begin position="7"/>
        <end position="208"/>
    </location>
</feature>
<evidence type="ECO:0000313" key="10">
    <source>
        <dbReference type="EMBL" id="ADI02349.1"/>
    </source>
</evidence>
<dbReference type="AlphaFoldDB" id="D7CNR4"/>
<keyword evidence="4" id="KW-0479">Metal-binding</keyword>
<organism evidence="10 11">
    <name type="scientific">Syntrophothermus lipocalidus (strain DSM 12680 / TGB-C1)</name>
    <dbReference type="NCBI Taxonomy" id="643648"/>
    <lineage>
        <taxon>Bacteria</taxon>
        <taxon>Bacillati</taxon>
        <taxon>Bacillota</taxon>
        <taxon>Clostridia</taxon>
        <taxon>Eubacteriales</taxon>
        <taxon>Syntrophomonadaceae</taxon>
        <taxon>Syntrophothermus</taxon>
    </lineage>
</organism>
<evidence type="ECO:0000256" key="1">
    <source>
        <dbReference type="ARBA" id="ARBA00001966"/>
    </source>
</evidence>
<dbReference type="InterPro" id="IPR013984">
    <property type="entry name" value="Ald_Fedxn_OxRdtase_dom2"/>
</dbReference>
<dbReference type="GO" id="GO:0009055">
    <property type="term" value="F:electron transfer activity"/>
    <property type="evidence" value="ECO:0007669"/>
    <property type="project" value="InterPro"/>
</dbReference>
<evidence type="ECO:0000256" key="2">
    <source>
        <dbReference type="ARBA" id="ARBA00011032"/>
    </source>
</evidence>
<evidence type="ECO:0000259" key="9">
    <source>
        <dbReference type="SMART" id="SM00790"/>
    </source>
</evidence>
<evidence type="ECO:0000256" key="7">
    <source>
        <dbReference type="ARBA" id="ARBA00023014"/>
    </source>
</evidence>
<sequence length="634" mass="70432">MEGLWGYAGKMLEVDLSANKIKQRQLSPRFCQECLGGTGFNARIVYDEVPPGADALGPDNVLVFSVGTLVGSPFPTASRTEVSAKSPITGLFGTSNSGMFFGLGLRKCGYDGVIVKGQAPSGVYLLIEDERAEIRDASDLWGKDAWESLDILKARHGECQVALIGPAGENLVKFASIENGYYDAWARTGLGAVMGSKRLKAVVIKGNQRVKICQPDKMFEVANKARELIQSSPFFVPFKSYGSMNAAIPYGNFNALAAHNFTQGCLPDWHQEFARSRVEGFIKRNVACHACIIACAHWVEIKDGKYRGLRMKDMEVTPVVSFGSQVGLKLEAVVKACEMGQRLGMDMVSAAGVIAMAIELFEQGFLSREEVGYDLAFGDDEAVLKLMHDIAYRQGIGDVLAEGTKRAGHRLRGGEERAMHVKGLELPMIDPRGRWSTWTLGMLTNVRGGDHLRCRNPVENLRYNENRFEYQKERFGLGRKVYQELDMPRGLKEQTIDIGDDTVDVALMSKWAEDLINLFNSVGVCIRPPVLHGVGPTVLAEAYTAFTGLEMTPDALMLAAERAWNLMKLFNLREGEKPEDSAFPRRFYEQRVKGNALDEEKTREVLKKYYHARGWDPETGKPTEEKLRQLGIIF</sequence>
<dbReference type="InterPro" id="IPR001203">
    <property type="entry name" value="OxRdtase_Ald_Fedxn_C"/>
</dbReference>
<protein>
    <submittedName>
        <fullName evidence="10">Aldehyde ferredoxin oxidoreductase</fullName>
        <ecNumber evidence="10">1.2.7.5</ecNumber>
    </submittedName>
</protein>
<evidence type="ECO:0000256" key="3">
    <source>
        <dbReference type="ARBA" id="ARBA00022485"/>
    </source>
</evidence>
<dbReference type="PANTHER" id="PTHR30038">
    <property type="entry name" value="ALDEHYDE FERREDOXIN OXIDOREDUCTASE"/>
    <property type="match status" value="1"/>
</dbReference>
<evidence type="ECO:0000256" key="5">
    <source>
        <dbReference type="ARBA" id="ARBA00023002"/>
    </source>
</evidence>
<evidence type="ECO:0000313" key="11">
    <source>
        <dbReference type="Proteomes" id="UP000000378"/>
    </source>
</evidence>
<dbReference type="InterPro" id="IPR013985">
    <property type="entry name" value="Ald_Fedxn_OxRdtase_dom3"/>
</dbReference>
<keyword evidence="3" id="KW-0004">4Fe-4S</keyword>
<dbReference type="InterPro" id="IPR013983">
    <property type="entry name" value="Ald_Fedxn_OxRdtase_N"/>
</dbReference>
<gene>
    <name evidence="10" type="ordered locus">Slip_1587</name>
</gene>
<evidence type="ECO:0000256" key="6">
    <source>
        <dbReference type="ARBA" id="ARBA00023004"/>
    </source>
</evidence>
<accession>D7CNR4</accession>
<evidence type="ECO:0000256" key="8">
    <source>
        <dbReference type="ARBA" id="ARBA00049934"/>
    </source>
</evidence>
<dbReference type="GO" id="GO:0051539">
    <property type="term" value="F:4 iron, 4 sulfur cluster binding"/>
    <property type="evidence" value="ECO:0007669"/>
    <property type="project" value="UniProtKB-KW"/>
</dbReference>
<keyword evidence="11" id="KW-1185">Reference proteome</keyword>
<dbReference type="Gene3D" id="1.10.599.10">
    <property type="entry name" value="Aldehyde Ferredoxin Oxidoreductase Protein, subunit A, domain 3"/>
    <property type="match status" value="1"/>
</dbReference>
<dbReference type="STRING" id="643648.Slip_1587"/>
<reference evidence="11" key="1">
    <citation type="journal article" date="2010" name="Stand. Genomic Sci.">
        <title>Complete genome sequence of Syntrophothermus lipocalidus type strain (TGB-C1T).</title>
        <authorList>
            <consortium name="US DOE Joint Genome Institute (JGI-PGF)"/>
            <person name="Djao O."/>
            <person name="Zhang X."/>
            <person name="Lucas S."/>
            <person name="Lapidus A."/>
            <person name="Glavina Del Rio T."/>
            <person name="Nolan M."/>
            <person name="Tice H."/>
            <person name="Cheng J."/>
            <person name="Han C."/>
            <person name="Tapia R."/>
            <person name="Goodwin L."/>
            <person name="Pitluck S."/>
            <person name="Liolios K."/>
            <person name="Ivanova N."/>
            <person name="Mavromatis K."/>
            <person name="Mikhailova N."/>
            <person name="Ovchinnikova G."/>
            <person name="Pati A."/>
            <person name="Brambilla E."/>
            <person name="Chen A."/>
            <person name="Palaniappan K."/>
            <person name="Land M."/>
            <person name="Hauser L."/>
            <person name="Chang Y."/>
            <person name="Jeffries C."/>
            <person name="Rohde M."/>
            <person name="Sikorski J."/>
            <person name="Spring S."/>
            <person name="Goker M."/>
            <person name="Detter J."/>
            <person name="Woyke T."/>
            <person name="Bristow J."/>
            <person name="Eisen J."/>
            <person name="Markowitz V."/>
            <person name="Hugenholtz P."/>
            <person name="Kyrpides N."/>
            <person name="Klenk H."/>
        </authorList>
    </citation>
    <scope>NUCLEOTIDE SEQUENCE [LARGE SCALE GENOMIC DNA]</scope>
    <source>
        <strain evidence="11">DSM 12680 / TGB-C1</strain>
    </source>
</reference>
<comment type="cofactor">
    <cofactor evidence="1">
        <name>[4Fe-4S] cluster</name>
        <dbReference type="ChEBI" id="CHEBI:49883"/>
    </cofactor>
</comment>
<keyword evidence="7" id="KW-0411">Iron-sulfur</keyword>
<dbReference type="EC" id="1.2.7.5" evidence="10"/>
<dbReference type="Pfam" id="PF01314">
    <property type="entry name" value="AFOR_C"/>
    <property type="match status" value="1"/>
</dbReference>
<name>D7CNR4_SYNLT</name>
<proteinExistence type="inferred from homology"/>
<keyword evidence="5 10" id="KW-0560">Oxidoreductase</keyword>
<dbReference type="Proteomes" id="UP000000378">
    <property type="component" value="Chromosome"/>
</dbReference>
<dbReference type="Gene3D" id="3.60.9.10">
    <property type="entry name" value="Aldehyde ferredoxin oxidoreductase, N-terminal domain"/>
    <property type="match status" value="1"/>
</dbReference>
<dbReference type="PANTHER" id="PTHR30038:SF7">
    <property type="entry name" value="TUNGSTEN-CONTAINING GLYCERALDEHYDE-3-PHOSPHATE:FERREDOXIN OXIDOREDUCTASE"/>
    <property type="match status" value="1"/>
</dbReference>
<reference evidence="10 11" key="2">
    <citation type="journal article" date="2010" name="Stand. Genomic Sci.">
        <title>Complete genome sequence of Syntrophothermus lipocalidus type strain (TGB-C1).</title>
        <authorList>
            <person name="Djao O.D."/>
            <person name="Zhang X."/>
            <person name="Lucas S."/>
            <person name="Lapidus A."/>
            <person name="Del Rio T.G."/>
            <person name="Nolan M."/>
            <person name="Tice H."/>
            <person name="Cheng J.F."/>
            <person name="Han C."/>
            <person name="Tapia R."/>
            <person name="Goodwin L."/>
            <person name="Pitluck S."/>
            <person name="Liolios K."/>
            <person name="Ivanova N."/>
            <person name="Mavromatis K."/>
            <person name="Mikhailova N."/>
            <person name="Ovchinnikova G."/>
            <person name="Pati A."/>
            <person name="Brambilla E."/>
            <person name="Chen A."/>
            <person name="Palaniappan K."/>
            <person name="Land M."/>
            <person name="Hauser L."/>
            <person name="Chang Y.J."/>
            <person name="Jeffries C.D."/>
            <person name="Rohde M."/>
            <person name="Sikorski J."/>
            <person name="Spring S."/>
            <person name="Goker M."/>
            <person name="Detter J.C."/>
            <person name="Woyke T."/>
            <person name="Bristow J."/>
            <person name="Eisen J.A."/>
            <person name="Markowitz V."/>
            <person name="Hugenholtz P."/>
            <person name="Kyrpides N.C."/>
            <person name="Klenk H.P."/>
        </authorList>
    </citation>
    <scope>NUCLEOTIDE SEQUENCE [LARGE SCALE GENOMIC DNA]</scope>
    <source>
        <strain evidence="11">DSM 12680 / TGB-C1</strain>
    </source>
</reference>
<dbReference type="eggNOG" id="COG2414">
    <property type="taxonomic scope" value="Bacteria"/>
</dbReference>
<dbReference type="Pfam" id="PF02730">
    <property type="entry name" value="AFOR_N"/>
    <property type="match status" value="1"/>
</dbReference>
<dbReference type="RefSeq" id="WP_013175751.1">
    <property type="nucleotide sequence ID" value="NC_014220.1"/>
</dbReference>
<dbReference type="SUPFAM" id="SSF56228">
    <property type="entry name" value="Aldehyde ferredoxin oxidoreductase, N-terminal domain"/>
    <property type="match status" value="1"/>
</dbReference>
<dbReference type="InterPro" id="IPR036503">
    <property type="entry name" value="Ald_Fedxn_OxRdtase_N_sf"/>
</dbReference>
<dbReference type="HOGENOM" id="CLU_020364_1_0_9"/>
<dbReference type="InterPro" id="IPR036021">
    <property type="entry name" value="Tungsten_al_ferr_oxy-like_C"/>
</dbReference>
<comment type="cofactor">
    <cofactor evidence="8">
        <name>tungstopterin</name>
        <dbReference type="ChEBI" id="CHEBI:30402"/>
    </cofactor>
</comment>
<dbReference type="GO" id="GO:0033726">
    <property type="term" value="F:aldehyde ferredoxin oxidoreductase activity"/>
    <property type="evidence" value="ECO:0007669"/>
    <property type="project" value="UniProtKB-EC"/>
</dbReference>
<evidence type="ECO:0000256" key="4">
    <source>
        <dbReference type="ARBA" id="ARBA00022723"/>
    </source>
</evidence>
<dbReference type="EMBL" id="CP002048">
    <property type="protein sequence ID" value="ADI02349.1"/>
    <property type="molecule type" value="Genomic_DNA"/>
</dbReference>
<dbReference type="SMART" id="SM00790">
    <property type="entry name" value="AFOR_N"/>
    <property type="match status" value="1"/>
</dbReference>
<keyword evidence="6" id="KW-0408">Iron</keyword>
<dbReference type="Gene3D" id="1.10.569.10">
    <property type="entry name" value="Aldehyde Ferredoxin Oxidoreductase Protein, subunit A, domain 2"/>
    <property type="match status" value="1"/>
</dbReference>
<dbReference type="InterPro" id="IPR051919">
    <property type="entry name" value="W-dependent_AOR"/>
</dbReference>